<feature type="non-terminal residue" evidence="1">
    <location>
        <position position="562"/>
    </location>
</feature>
<evidence type="ECO:0000313" key="1">
    <source>
        <dbReference type="EMBL" id="KAJ6643333.1"/>
    </source>
</evidence>
<dbReference type="AlphaFoldDB" id="A0A9Q0S472"/>
<dbReference type="Proteomes" id="UP001151699">
    <property type="component" value="Chromosome B"/>
</dbReference>
<accession>A0A9Q0S472</accession>
<dbReference type="PANTHER" id="PTHR47331:SF1">
    <property type="entry name" value="GAG-LIKE PROTEIN"/>
    <property type="match status" value="1"/>
</dbReference>
<name>A0A9Q0S472_9DIPT</name>
<evidence type="ECO:0000313" key="2">
    <source>
        <dbReference type="Proteomes" id="UP001151699"/>
    </source>
</evidence>
<organism evidence="1 2">
    <name type="scientific">Pseudolycoriella hygida</name>
    <dbReference type="NCBI Taxonomy" id="35572"/>
    <lineage>
        <taxon>Eukaryota</taxon>
        <taxon>Metazoa</taxon>
        <taxon>Ecdysozoa</taxon>
        <taxon>Arthropoda</taxon>
        <taxon>Hexapoda</taxon>
        <taxon>Insecta</taxon>
        <taxon>Pterygota</taxon>
        <taxon>Neoptera</taxon>
        <taxon>Endopterygota</taxon>
        <taxon>Diptera</taxon>
        <taxon>Nematocera</taxon>
        <taxon>Sciaroidea</taxon>
        <taxon>Sciaridae</taxon>
        <taxon>Pseudolycoriella</taxon>
    </lineage>
</organism>
<dbReference type="OrthoDB" id="7762189at2759"/>
<dbReference type="EMBL" id="WJQU01000002">
    <property type="protein sequence ID" value="KAJ6643333.1"/>
    <property type="molecule type" value="Genomic_DNA"/>
</dbReference>
<dbReference type="PANTHER" id="PTHR47331">
    <property type="entry name" value="PHD-TYPE DOMAIN-CONTAINING PROTEIN"/>
    <property type="match status" value="1"/>
</dbReference>
<reference evidence="1" key="1">
    <citation type="submission" date="2022-07" db="EMBL/GenBank/DDBJ databases">
        <authorList>
            <person name="Trinca V."/>
            <person name="Uliana J.V.C."/>
            <person name="Torres T.T."/>
            <person name="Ward R.J."/>
            <person name="Monesi N."/>
        </authorList>
    </citation>
    <scope>NUCLEOTIDE SEQUENCE</scope>
    <source>
        <strain evidence="1">HSMRA1968</strain>
        <tissue evidence="1">Whole embryos</tissue>
    </source>
</reference>
<keyword evidence="2" id="KW-1185">Reference proteome</keyword>
<gene>
    <name evidence="1" type="ORF">Bhyg_08293</name>
</gene>
<protein>
    <submittedName>
        <fullName evidence="1">Uncharacterized protein</fullName>
    </submittedName>
</protein>
<comment type="caution">
    <text evidence="1">The sequence shown here is derived from an EMBL/GenBank/DDBJ whole genome shotgun (WGS) entry which is preliminary data.</text>
</comment>
<proteinExistence type="predicted"/>
<sequence>MNSKLGWLLFGKVKALEYTPQVSSLHITTESESLNEILKAFWEIEQIPEDRKLTVKEQQAETEFRNNIKKSEEGRYQVTLPFNPIKLSEKLGESRVVALHSLYRMEKRFALNQLLKQRYHEYIQNLLQSNHLELVPSDRLGIPNENKFSVIRVIDGTASATFLATRVLHQTAIDGENEFPEAAQVVEKDFYMDDVSSGSYDVSSAIKLQNDLISLLKRGKFNLRKWFSNSRELLENVPLENQHNPNEIFIPFVNLEEREVINDGKLAKSKTAPGRVHRILCDSYSENLDFSTTRWDGGQVNLAHGPTVVTGLQTQFKGSSIKPGGQVNVGQGPTVVTGLQTQFQGSSIKPGGQVNVGQGPTVVTGLQTQFQGSSTKPGGQVNLAHGPTVVTGLQTQFKGSSIKPGGQVNVGQGPTVVTGLQTQFQGSSTKPGGQVNLAHGPTVVTGLQTQFKGSSIKPGGQVNVGQGLTVVTGLQTQFQGSSIKPGGQVNVGQGPIVVTGLQTQFQGSSTKPGGQVNLAHGLQTQFKGSSIKPGGQVNVGQGPTVVTGLQTQVHGSSTKPGG</sequence>